<organism evidence="2 3">
    <name type="scientific">Xanthocytophaga agilis</name>
    <dbReference type="NCBI Taxonomy" id="3048010"/>
    <lineage>
        <taxon>Bacteria</taxon>
        <taxon>Pseudomonadati</taxon>
        <taxon>Bacteroidota</taxon>
        <taxon>Cytophagia</taxon>
        <taxon>Cytophagales</taxon>
        <taxon>Rhodocytophagaceae</taxon>
        <taxon>Xanthocytophaga</taxon>
    </lineage>
</organism>
<accession>A0AAE3UDS6</accession>
<dbReference type="PANTHER" id="PTHR22916">
    <property type="entry name" value="GLYCOSYLTRANSFERASE"/>
    <property type="match status" value="1"/>
</dbReference>
<gene>
    <name evidence="2" type="ORF">QNI22_16065</name>
</gene>
<sequence>MTFPKITIVTPSFNQAKYLEKTILSIVKQEYPNLEYIIIDGGSTDGSIDIIRKYEKHLTYWESEKDNGLYDALNKGFKKSTGEIMGWLNSDDLLHQNSLFVLADIFSNVPKVKWIQGYPSVFDDRGRIVYSRPHKFSKYSFYLKEFLSDGQFIQQESTYWRRELWEKAGQQICTTYKYAGDFELWMRFFRHETLYVTNALIGGFRVRQQGQLSRDSYQEYLSEAENIIQQEIVSLNLLPTLKRLQFYRKYLANIPFVQNRFRKYASVDCPQMINYDLTLDRFTG</sequence>
<evidence type="ECO:0000259" key="1">
    <source>
        <dbReference type="Pfam" id="PF00535"/>
    </source>
</evidence>
<dbReference type="AlphaFoldDB" id="A0AAE3UDS6"/>
<dbReference type="CDD" id="cd06433">
    <property type="entry name" value="GT_2_WfgS_like"/>
    <property type="match status" value="1"/>
</dbReference>
<dbReference type="EMBL" id="JASJOU010000005">
    <property type="protein sequence ID" value="MDJ1502183.1"/>
    <property type="molecule type" value="Genomic_DNA"/>
</dbReference>
<name>A0AAE3UDS6_9BACT</name>
<dbReference type="Proteomes" id="UP001232063">
    <property type="component" value="Unassembled WGS sequence"/>
</dbReference>
<reference evidence="2" key="1">
    <citation type="submission" date="2023-05" db="EMBL/GenBank/DDBJ databases">
        <authorList>
            <person name="Zhang X."/>
        </authorList>
    </citation>
    <scope>NUCLEOTIDE SEQUENCE</scope>
    <source>
        <strain evidence="2">BD1B2-1</strain>
    </source>
</reference>
<evidence type="ECO:0000313" key="2">
    <source>
        <dbReference type="EMBL" id="MDJ1502183.1"/>
    </source>
</evidence>
<dbReference type="RefSeq" id="WP_314512090.1">
    <property type="nucleotide sequence ID" value="NZ_JASJOU010000005.1"/>
</dbReference>
<evidence type="ECO:0000313" key="3">
    <source>
        <dbReference type="Proteomes" id="UP001232063"/>
    </source>
</evidence>
<protein>
    <submittedName>
        <fullName evidence="2">Glycosyltransferase family 2 protein</fullName>
        <ecNumber evidence="2">2.4.-.-</ecNumber>
    </submittedName>
</protein>
<dbReference type="EC" id="2.4.-.-" evidence="2"/>
<keyword evidence="3" id="KW-1185">Reference proteome</keyword>
<dbReference type="Gene3D" id="3.90.550.10">
    <property type="entry name" value="Spore Coat Polysaccharide Biosynthesis Protein SpsA, Chain A"/>
    <property type="match status" value="1"/>
</dbReference>
<feature type="domain" description="Glycosyltransferase 2-like" evidence="1">
    <location>
        <begin position="7"/>
        <end position="142"/>
    </location>
</feature>
<proteinExistence type="predicted"/>
<keyword evidence="2" id="KW-0808">Transferase</keyword>
<dbReference type="GO" id="GO:0016758">
    <property type="term" value="F:hexosyltransferase activity"/>
    <property type="evidence" value="ECO:0007669"/>
    <property type="project" value="UniProtKB-ARBA"/>
</dbReference>
<dbReference type="Pfam" id="PF00535">
    <property type="entry name" value="Glycos_transf_2"/>
    <property type="match status" value="1"/>
</dbReference>
<dbReference type="InterPro" id="IPR001173">
    <property type="entry name" value="Glyco_trans_2-like"/>
</dbReference>
<keyword evidence="2" id="KW-0328">Glycosyltransferase</keyword>
<dbReference type="SUPFAM" id="SSF53448">
    <property type="entry name" value="Nucleotide-diphospho-sugar transferases"/>
    <property type="match status" value="1"/>
</dbReference>
<dbReference type="PANTHER" id="PTHR22916:SF65">
    <property type="entry name" value="SLR1065 PROTEIN"/>
    <property type="match status" value="1"/>
</dbReference>
<comment type="caution">
    <text evidence="2">The sequence shown here is derived from an EMBL/GenBank/DDBJ whole genome shotgun (WGS) entry which is preliminary data.</text>
</comment>
<dbReference type="InterPro" id="IPR029044">
    <property type="entry name" value="Nucleotide-diphossugar_trans"/>
</dbReference>